<dbReference type="InterPro" id="IPR050953">
    <property type="entry name" value="N4_N6_ade-DNA_methylase"/>
</dbReference>
<dbReference type="InterPro" id="IPR029063">
    <property type="entry name" value="SAM-dependent_MTases_sf"/>
</dbReference>
<dbReference type="InterPro" id="IPR025931">
    <property type="entry name" value="TaqI_C"/>
</dbReference>
<proteinExistence type="inferred from homology"/>
<keyword evidence="6" id="KW-0680">Restriction system</keyword>
<dbReference type="PROSITE" id="PS00092">
    <property type="entry name" value="N6_MTASE"/>
    <property type="match status" value="1"/>
</dbReference>
<comment type="catalytic activity">
    <reaction evidence="8">
        <text>a 2'-deoxyadenosine in DNA + S-adenosyl-L-methionine = an N(6)-methyl-2'-deoxyadenosine in DNA + S-adenosyl-L-homocysteine + H(+)</text>
        <dbReference type="Rhea" id="RHEA:15197"/>
        <dbReference type="Rhea" id="RHEA-COMP:12418"/>
        <dbReference type="Rhea" id="RHEA-COMP:12419"/>
        <dbReference type="ChEBI" id="CHEBI:15378"/>
        <dbReference type="ChEBI" id="CHEBI:57856"/>
        <dbReference type="ChEBI" id="CHEBI:59789"/>
        <dbReference type="ChEBI" id="CHEBI:90615"/>
        <dbReference type="ChEBI" id="CHEBI:90616"/>
        <dbReference type="EC" id="2.1.1.72"/>
    </reaction>
</comment>
<keyword evidence="3 11" id="KW-0489">Methyltransferase</keyword>
<evidence type="ECO:0000313" key="12">
    <source>
        <dbReference type="Proteomes" id="UP000323621"/>
    </source>
</evidence>
<dbReference type="Pfam" id="PF07669">
    <property type="entry name" value="Eco57I"/>
    <property type="match status" value="1"/>
</dbReference>
<reference evidence="11 12" key="1">
    <citation type="submission" date="2019-08" db="EMBL/GenBank/DDBJ databases">
        <title>Genomes of Antarctic Bizionia species.</title>
        <authorList>
            <person name="Bowman J.P."/>
        </authorList>
    </citation>
    <scope>NUCLEOTIDE SEQUENCE [LARGE SCALE GENOMIC DNA]</scope>
    <source>
        <strain evidence="11 12">IC164</strain>
    </source>
</reference>
<dbReference type="EC" id="2.1.1.72" evidence="2"/>
<dbReference type="PRINTS" id="PR00507">
    <property type="entry name" value="N12N6MTFRASE"/>
</dbReference>
<dbReference type="Gene3D" id="3.40.50.150">
    <property type="entry name" value="Vaccinia Virus protein VP39"/>
    <property type="match status" value="1"/>
</dbReference>
<dbReference type="InterPro" id="IPR011639">
    <property type="entry name" value="MethylTrfase_TaqI-like_dom"/>
</dbReference>
<comment type="caution">
    <text evidence="11">The sequence shown here is derived from an EMBL/GenBank/DDBJ whole genome shotgun (WGS) entry which is preliminary data.</text>
</comment>
<sequence length="1101" mass="127785">MSLFQTSVLKQHLSLQDQDVVAKAYKKYTKYFLNPTIQENIRGSKEEEYQGIFLTELFVNILDYTLKPKADFNLVAEYKNQNNARKADGAILNNDVAIGVIELKGTNTKDLESIRKQAFDYKANQKGCVYVITSNFEKLRFYINDATEFEEFNLFELSPERFAIFYLCLQKDNVLNNNPLKIKEASVVVEEQITKQFYKDYSLFKRELFRDLVKRNVKRIKTEALSRANQSQLTEVENEDEKAEQLKLEKNVKLTLFKKSQKLIDRYLFIFFAEDRGLLPPNSTQQILDKWKRDVDFGDERPLYILFKQYFNFLDQGRKGTTSRAEIYAYNGGLFKEDKTLDNLEIDSALLYKHTSKLAAYDFESQVDVNILGHIFENSLNEIESVNAEIEGGDFDKQTSKRKKDGVFYTPKYITKYIVENTIGKLCDEKKIELGFKEEEYFKGRKNRNKATITKLVTTLDDYRDWLLQLTICDPACGSGAFLNQALDFLIKEHTYIDELKTKVLGGGLQFPDIENTILENNIYGVDLNEESVEIAKLSLWLRTAQPRRKLNDLSSNIKCGNSLIDSKAVAGDKAFNWEEQFPKVFEKGGFDVIIGNPPYVNLERMKEVSIALQKQGYETYNKRGDLYILFVEKAFSLTKEKGYCSYIMPNKWLQAGYGENLRAFFLNKELQQLIDFGDIQIFEGATTYPCIFIAKNNEPKKKINVSVLKSTNVFDFETIVNSSNEVFEITDFSKDTWIISSKLEKNLLTRLSTNKSLEEFVNGEANYGIKFGLTEAFLIDKQKKQELINEDFNSQQIIGSILRGRDLTRYGKPVSENLDSIILAGFGSYKFIEDKYPAIYNHLIQYEQKLKKRGQCNGSKMTDEKPFTGQHHWLELDNNPSESYLSLYKKPKIMYQKFQVKPCFIFDEQELYCNDSMWIIPTDNKALLGVLNSKMGWFLITKYCTQIQNGCQLIWKYFGKIPVPVLNNSDLDLAVDEMLSINEDFQNISNKFQNYLKHKFSLEKLSKKLQNWHELEFGDFIKQLNKAIKANNKLRIKEGLEEVSTLTKKDEFEWLDLFEDNKQKAQALQAQINQTDKEIDAMVYKLYGLTEDEIAIVENS</sequence>
<dbReference type="GO" id="GO:0032259">
    <property type="term" value="P:methylation"/>
    <property type="evidence" value="ECO:0007669"/>
    <property type="project" value="UniProtKB-KW"/>
</dbReference>
<feature type="domain" description="TaqI-like C-terminal specificity" evidence="10">
    <location>
        <begin position="878"/>
        <end position="964"/>
    </location>
</feature>
<dbReference type="InterPro" id="IPR002052">
    <property type="entry name" value="DNA_methylase_N6_adenine_CS"/>
</dbReference>
<evidence type="ECO:0000256" key="7">
    <source>
        <dbReference type="ARBA" id="ARBA00023125"/>
    </source>
</evidence>
<gene>
    <name evidence="11" type="ORF">ES677_03075</name>
</gene>
<dbReference type="SUPFAM" id="SSF53335">
    <property type="entry name" value="S-adenosyl-L-methionine-dependent methyltransferases"/>
    <property type="match status" value="1"/>
</dbReference>
<comment type="similarity">
    <text evidence="1">Belongs to the N(4)/N(6)-methyltransferase family.</text>
</comment>
<protein>
    <recommendedName>
        <fullName evidence="2">site-specific DNA-methyltransferase (adenine-specific)</fullName>
        <ecNumber evidence="2">2.1.1.72</ecNumber>
    </recommendedName>
</protein>
<evidence type="ECO:0000256" key="8">
    <source>
        <dbReference type="ARBA" id="ARBA00047942"/>
    </source>
</evidence>
<organism evidence="11 12">
    <name type="scientific">Bizionia gelidisalsuginis</name>
    <dbReference type="NCBI Taxonomy" id="291188"/>
    <lineage>
        <taxon>Bacteria</taxon>
        <taxon>Pseudomonadati</taxon>
        <taxon>Bacteroidota</taxon>
        <taxon>Flavobacteriia</taxon>
        <taxon>Flavobacteriales</taxon>
        <taxon>Flavobacteriaceae</taxon>
        <taxon>Bizionia</taxon>
    </lineage>
</organism>
<keyword evidence="4" id="KW-0808">Transferase</keyword>
<evidence type="ECO:0000256" key="1">
    <source>
        <dbReference type="ARBA" id="ARBA00006594"/>
    </source>
</evidence>
<dbReference type="PANTHER" id="PTHR33841">
    <property type="entry name" value="DNA METHYLTRANSFERASE YEEA-RELATED"/>
    <property type="match status" value="1"/>
</dbReference>
<evidence type="ECO:0000256" key="6">
    <source>
        <dbReference type="ARBA" id="ARBA00022747"/>
    </source>
</evidence>
<accession>A0ABY3MDW8</accession>
<evidence type="ECO:0000256" key="2">
    <source>
        <dbReference type="ARBA" id="ARBA00011900"/>
    </source>
</evidence>
<dbReference type="RefSeq" id="WP_148380397.1">
    <property type="nucleotide sequence ID" value="NZ_VSKN01000002.1"/>
</dbReference>
<evidence type="ECO:0000313" key="11">
    <source>
        <dbReference type="EMBL" id="TYC17174.1"/>
    </source>
</evidence>
<evidence type="ECO:0000256" key="3">
    <source>
        <dbReference type="ARBA" id="ARBA00022603"/>
    </source>
</evidence>
<name>A0ABY3MDW8_9FLAO</name>
<keyword evidence="7" id="KW-0238">DNA-binding</keyword>
<evidence type="ECO:0000259" key="10">
    <source>
        <dbReference type="Pfam" id="PF12950"/>
    </source>
</evidence>
<feature type="domain" description="Type II methyltransferase M.TaqI-like" evidence="9">
    <location>
        <begin position="521"/>
        <end position="683"/>
    </location>
</feature>
<dbReference type="Proteomes" id="UP000323621">
    <property type="component" value="Unassembled WGS sequence"/>
</dbReference>
<dbReference type="PANTHER" id="PTHR33841:SF5">
    <property type="entry name" value="DNA METHYLASE (MODIFICATION METHYLASE) (METHYLTRANSFERASE)-RELATED"/>
    <property type="match status" value="1"/>
</dbReference>
<dbReference type="EMBL" id="VSKN01000002">
    <property type="protein sequence ID" value="TYC17174.1"/>
    <property type="molecule type" value="Genomic_DNA"/>
</dbReference>
<keyword evidence="12" id="KW-1185">Reference proteome</keyword>
<evidence type="ECO:0000259" key="9">
    <source>
        <dbReference type="Pfam" id="PF07669"/>
    </source>
</evidence>
<keyword evidence="5" id="KW-0949">S-adenosyl-L-methionine</keyword>
<evidence type="ECO:0000256" key="4">
    <source>
        <dbReference type="ARBA" id="ARBA00022679"/>
    </source>
</evidence>
<dbReference type="GO" id="GO:0008168">
    <property type="term" value="F:methyltransferase activity"/>
    <property type="evidence" value="ECO:0007669"/>
    <property type="project" value="UniProtKB-KW"/>
</dbReference>
<evidence type="ECO:0000256" key="5">
    <source>
        <dbReference type="ARBA" id="ARBA00022691"/>
    </source>
</evidence>
<dbReference type="Pfam" id="PF12950">
    <property type="entry name" value="TaqI_C"/>
    <property type="match status" value="1"/>
</dbReference>